<protein>
    <submittedName>
        <fullName evidence="3">Carbon-nitrogen hydrolase family protein</fullName>
    </submittedName>
</protein>
<evidence type="ECO:0000313" key="4">
    <source>
        <dbReference type="Proteomes" id="UP001164439"/>
    </source>
</evidence>
<dbReference type="PROSITE" id="PS50263">
    <property type="entry name" value="CN_HYDROLASE"/>
    <property type="match status" value="1"/>
</dbReference>
<keyword evidence="1 3" id="KW-0378">Hydrolase</keyword>
<dbReference type="Pfam" id="PF00795">
    <property type="entry name" value="CN_hydrolase"/>
    <property type="match status" value="1"/>
</dbReference>
<dbReference type="Gene3D" id="3.60.110.10">
    <property type="entry name" value="Carbon-nitrogen hydrolase"/>
    <property type="match status" value="1"/>
</dbReference>
<dbReference type="SUPFAM" id="SSF56317">
    <property type="entry name" value="Carbon-nitrogen hydrolase"/>
    <property type="match status" value="1"/>
</dbReference>
<dbReference type="Proteomes" id="UP001164439">
    <property type="component" value="Chromosome"/>
</dbReference>
<dbReference type="CDD" id="cd07197">
    <property type="entry name" value="nitrilase"/>
    <property type="match status" value="1"/>
</dbReference>
<name>A0ABY7KBW9_9ACTN</name>
<accession>A0ABY7KBW9</accession>
<organism evidence="3 4">
    <name type="scientific">Streptomyces cinnabarinus</name>
    <dbReference type="NCBI Taxonomy" id="67287"/>
    <lineage>
        <taxon>Bacteria</taxon>
        <taxon>Bacillati</taxon>
        <taxon>Actinomycetota</taxon>
        <taxon>Actinomycetes</taxon>
        <taxon>Kitasatosporales</taxon>
        <taxon>Streptomycetaceae</taxon>
        <taxon>Streptomyces</taxon>
    </lineage>
</organism>
<keyword evidence="4" id="KW-1185">Reference proteome</keyword>
<dbReference type="EMBL" id="CP114413">
    <property type="protein sequence ID" value="WAZ21834.1"/>
    <property type="molecule type" value="Genomic_DNA"/>
</dbReference>
<dbReference type="PANTHER" id="PTHR43674:SF16">
    <property type="entry name" value="CARBON-NITROGEN FAMILY, PUTATIVE (AFU_ORTHOLOGUE AFUA_5G02350)-RELATED"/>
    <property type="match status" value="1"/>
</dbReference>
<dbReference type="InterPro" id="IPR036526">
    <property type="entry name" value="C-N_Hydrolase_sf"/>
</dbReference>
<proteinExistence type="predicted"/>
<dbReference type="GO" id="GO:0016787">
    <property type="term" value="F:hydrolase activity"/>
    <property type="evidence" value="ECO:0007669"/>
    <property type="project" value="UniProtKB-KW"/>
</dbReference>
<feature type="domain" description="CN hydrolase" evidence="2">
    <location>
        <begin position="9"/>
        <end position="248"/>
    </location>
</feature>
<gene>
    <name evidence="3" type="ORF">STRCI_003034</name>
</gene>
<evidence type="ECO:0000256" key="1">
    <source>
        <dbReference type="ARBA" id="ARBA00022801"/>
    </source>
</evidence>
<reference evidence="3" key="1">
    <citation type="submission" date="2022-12" db="EMBL/GenBank/DDBJ databases">
        <authorList>
            <person name="Ruckert C."/>
            <person name="Busche T."/>
            <person name="Kalinowski J."/>
            <person name="Wittmann C."/>
        </authorList>
    </citation>
    <scope>NUCLEOTIDE SEQUENCE</scope>
    <source>
        <strain evidence="3">DSM 40467</strain>
    </source>
</reference>
<evidence type="ECO:0000313" key="3">
    <source>
        <dbReference type="EMBL" id="WAZ21834.1"/>
    </source>
</evidence>
<dbReference type="RefSeq" id="WP_269659472.1">
    <property type="nucleotide sequence ID" value="NZ_CP114413.1"/>
</dbReference>
<sequence>MNTSTRSPLRAAVAQTRAVVGDVPHNLAEAVSAVREAGERGARLVLFPELSLTGYEPGWLRASLPAAAIDPHGPGLDALRDACRDTGVTAVVGAPTASGARPAISALVLDGTGRTVEVRHKQHLEVPERELFTPGTDSPLFTVDGWRLALGICYDASFPEHARAAALAGADAYLCPGGFTLGASDHRRSLYYPTRALENTCYVLFANFLGRQGDWDFSGNSAIYGPDGRPLAEAGGESARVIVADLDDDRLAAARGQLTMLADMAGRADVADPARTA</sequence>
<dbReference type="InterPro" id="IPR050345">
    <property type="entry name" value="Aliph_Amidase/BUP"/>
</dbReference>
<dbReference type="InterPro" id="IPR003010">
    <property type="entry name" value="C-N_Hydrolase"/>
</dbReference>
<dbReference type="PANTHER" id="PTHR43674">
    <property type="entry name" value="NITRILASE C965.09-RELATED"/>
    <property type="match status" value="1"/>
</dbReference>
<evidence type="ECO:0000259" key="2">
    <source>
        <dbReference type="PROSITE" id="PS50263"/>
    </source>
</evidence>